<comment type="caution">
    <text evidence="1">The sequence shown here is derived from an EMBL/GenBank/DDBJ whole genome shotgun (WGS) entry which is preliminary data.</text>
</comment>
<evidence type="ECO:0000313" key="2">
    <source>
        <dbReference type="Proteomes" id="UP000632273"/>
    </source>
</evidence>
<sequence length="127" mass="15692">MRTTDNKSEQQVYNLYLNSDEQEYAKQLDSTTTSFFNILCLFNHDVQQIKSWVDKNHQHHLSIYELVEKGWLQWLRDMKDMREDFYQKLYQPEVEANFWKWWNSIPEDKPDRKVLQEELDRDFFASF</sequence>
<keyword evidence="2" id="KW-1185">Reference proteome</keyword>
<dbReference type="Proteomes" id="UP000632273">
    <property type="component" value="Unassembled WGS sequence"/>
</dbReference>
<gene>
    <name evidence="1" type="ORF">GCM10011383_42260</name>
</gene>
<reference evidence="2" key="1">
    <citation type="journal article" date="2019" name="Int. J. Syst. Evol. Microbiol.">
        <title>The Global Catalogue of Microorganisms (GCM) 10K type strain sequencing project: providing services to taxonomists for standard genome sequencing and annotation.</title>
        <authorList>
            <consortium name="The Broad Institute Genomics Platform"/>
            <consortium name="The Broad Institute Genome Sequencing Center for Infectious Disease"/>
            <person name="Wu L."/>
            <person name="Ma J."/>
        </authorList>
    </citation>
    <scope>NUCLEOTIDE SEQUENCE [LARGE SCALE GENOMIC DNA]</scope>
    <source>
        <strain evidence="2">CGMCC 1.15197</strain>
    </source>
</reference>
<dbReference type="EMBL" id="BMHT01000010">
    <property type="protein sequence ID" value="GGF26300.1"/>
    <property type="molecule type" value="Genomic_DNA"/>
</dbReference>
<evidence type="ECO:0000313" key="1">
    <source>
        <dbReference type="EMBL" id="GGF26300.1"/>
    </source>
</evidence>
<organism evidence="1 2">
    <name type="scientific">Hymenobacter cavernae</name>
    <dbReference type="NCBI Taxonomy" id="2044852"/>
    <lineage>
        <taxon>Bacteria</taxon>
        <taxon>Pseudomonadati</taxon>
        <taxon>Bacteroidota</taxon>
        <taxon>Cytophagia</taxon>
        <taxon>Cytophagales</taxon>
        <taxon>Hymenobacteraceae</taxon>
        <taxon>Hymenobacter</taxon>
    </lineage>
</organism>
<proteinExistence type="predicted"/>
<accession>A0ABQ1USW7</accession>
<name>A0ABQ1USW7_9BACT</name>
<dbReference type="RefSeq" id="WP_188816091.1">
    <property type="nucleotide sequence ID" value="NZ_BMHT01000010.1"/>
</dbReference>
<protein>
    <submittedName>
        <fullName evidence="1">Uncharacterized protein</fullName>
    </submittedName>
</protein>